<gene>
    <name evidence="1" type="ORF">A2Y83_04990</name>
</gene>
<sequence length="87" mass="10450">GSEIERTIKWKKKGNKELSDNAFARALELLSLSIDDEKNKNRLKELTRLYEVLGDYFFGDNLYKSSDELWRKYFYGFNYLTRKKLNL</sequence>
<dbReference type="Proteomes" id="UP000178323">
    <property type="component" value="Unassembled WGS sequence"/>
</dbReference>
<proteinExistence type="predicted"/>
<evidence type="ECO:0000313" key="1">
    <source>
        <dbReference type="EMBL" id="OGF20340.1"/>
    </source>
</evidence>
<organism evidence="1 2">
    <name type="scientific">Candidatus Falkowbacteria bacterium RBG_13_39_14</name>
    <dbReference type="NCBI Taxonomy" id="1797985"/>
    <lineage>
        <taxon>Bacteria</taxon>
        <taxon>Candidatus Falkowiibacteriota</taxon>
    </lineage>
</organism>
<comment type="caution">
    <text evidence="1">The sequence shown here is derived from an EMBL/GenBank/DDBJ whole genome shotgun (WGS) entry which is preliminary data.</text>
</comment>
<accession>A0A1F5S0W4</accession>
<reference evidence="1 2" key="1">
    <citation type="journal article" date="2016" name="Nat. Commun.">
        <title>Thousands of microbial genomes shed light on interconnected biogeochemical processes in an aquifer system.</title>
        <authorList>
            <person name="Anantharaman K."/>
            <person name="Brown C.T."/>
            <person name="Hug L.A."/>
            <person name="Sharon I."/>
            <person name="Castelle C.J."/>
            <person name="Probst A.J."/>
            <person name="Thomas B.C."/>
            <person name="Singh A."/>
            <person name="Wilkins M.J."/>
            <person name="Karaoz U."/>
            <person name="Brodie E.L."/>
            <person name="Williams K.H."/>
            <person name="Hubbard S.S."/>
            <person name="Banfield J.F."/>
        </authorList>
    </citation>
    <scope>NUCLEOTIDE SEQUENCE [LARGE SCALE GENOMIC DNA]</scope>
</reference>
<protein>
    <submittedName>
        <fullName evidence="1">Uncharacterized protein</fullName>
    </submittedName>
</protein>
<dbReference type="EMBL" id="MFFS01000097">
    <property type="protein sequence ID" value="OGF20340.1"/>
    <property type="molecule type" value="Genomic_DNA"/>
</dbReference>
<evidence type="ECO:0000313" key="2">
    <source>
        <dbReference type="Proteomes" id="UP000178323"/>
    </source>
</evidence>
<name>A0A1F5S0W4_9BACT</name>
<feature type="non-terminal residue" evidence="1">
    <location>
        <position position="1"/>
    </location>
</feature>
<dbReference type="AlphaFoldDB" id="A0A1F5S0W4"/>